<dbReference type="Gene3D" id="3.40.50.720">
    <property type="entry name" value="NAD(P)-binding Rossmann-like Domain"/>
    <property type="match status" value="1"/>
</dbReference>
<evidence type="ECO:0000313" key="2">
    <source>
        <dbReference type="EMBL" id="SDY91980.1"/>
    </source>
</evidence>
<dbReference type="Proteomes" id="UP000199632">
    <property type="component" value="Unassembled WGS sequence"/>
</dbReference>
<evidence type="ECO:0000313" key="3">
    <source>
        <dbReference type="Proteomes" id="UP000199632"/>
    </source>
</evidence>
<protein>
    <submittedName>
        <fullName evidence="2">NAD(P)H dehydrogenase (Quinone)</fullName>
    </submittedName>
</protein>
<gene>
    <name evidence="2" type="ORF">SAMN05421684_2306</name>
</gene>
<organism evidence="2 3">
    <name type="scientific">Asanoa ishikariensis</name>
    <dbReference type="NCBI Taxonomy" id="137265"/>
    <lineage>
        <taxon>Bacteria</taxon>
        <taxon>Bacillati</taxon>
        <taxon>Actinomycetota</taxon>
        <taxon>Actinomycetes</taxon>
        <taxon>Micromonosporales</taxon>
        <taxon>Micromonosporaceae</taxon>
        <taxon>Asanoa</taxon>
    </lineage>
</organism>
<reference evidence="3" key="1">
    <citation type="submission" date="2016-10" db="EMBL/GenBank/DDBJ databases">
        <authorList>
            <person name="Varghese N."/>
            <person name="Submissions S."/>
        </authorList>
    </citation>
    <scope>NUCLEOTIDE SEQUENCE [LARGE SCALE GENOMIC DNA]</scope>
    <source>
        <strain evidence="3">DSM 44718</strain>
    </source>
</reference>
<dbReference type="EMBL" id="FNQB01000001">
    <property type="protein sequence ID" value="SDY91980.1"/>
    <property type="molecule type" value="Genomic_DNA"/>
</dbReference>
<sequence>MIVVCAASGALGRLVVAELVARGERVVAAVRDPNRVPDLNGAEVRHGDYDEPASLRSALTGAGRVLLISSPELATDRRVAQHRAVIDAAVANGVGAVAYTSFLGADRGGDPMNAAHHETERALVGSGLGHVILRHPFYTDAFVNAGLRAAVESGVLLSATGGRGLNTAPRADLASAAANVLTDDAHLGRAYDLTGPVWTYPRLAEVLSQVSGTPVEHRDADVPAAMGFLMGLARAGALERQTDDLRRVLGREPATLRQLVERALG</sequence>
<feature type="domain" description="NAD(P)-binding" evidence="1">
    <location>
        <begin position="7"/>
        <end position="183"/>
    </location>
</feature>
<evidence type="ECO:0000259" key="1">
    <source>
        <dbReference type="Pfam" id="PF13460"/>
    </source>
</evidence>
<name>A0A1H3NTF7_9ACTN</name>
<dbReference type="Pfam" id="PF13460">
    <property type="entry name" value="NAD_binding_10"/>
    <property type="match status" value="1"/>
</dbReference>
<keyword evidence="3" id="KW-1185">Reference proteome</keyword>
<dbReference type="OrthoDB" id="5510591at2"/>
<dbReference type="Gene3D" id="3.90.25.10">
    <property type="entry name" value="UDP-galactose 4-epimerase, domain 1"/>
    <property type="match status" value="1"/>
</dbReference>
<dbReference type="InterPro" id="IPR016040">
    <property type="entry name" value="NAD(P)-bd_dom"/>
</dbReference>
<proteinExistence type="predicted"/>
<accession>A0A1H3NTF7</accession>
<dbReference type="PANTHER" id="PTHR47129">
    <property type="entry name" value="QUINONE OXIDOREDUCTASE 2"/>
    <property type="match status" value="1"/>
</dbReference>
<dbReference type="InterPro" id="IPR036291">
    <property type="entry name" value="NAD(P)-bd_dom_sf"/>
</dbReference>
<dbReference type="InterPro" id="IPR052718">
    <property type="entry name" value="NmrA-type_oxidoreductase"/>
</dbReference>
<dbReference type="PANTHER" id="PTHR47129:SF1">
    <property type="entry name" value="NMRA-LIKE DOMAIN-CONTAINING PROTEIN"/>
    <property type="match status" value="1"/>
</dbReference>
<dbReference type="STRING" id="137265.SAMN05421684_2306"/>
<dbReference type="SUPFAM" id="SSF51735">
    <property type="entry name" value="NAD(P)-binding Rossmann-fold domains"/>
    <property type="match status" value="1"/>
</dbReference>
<dbReference type="AlphaFoldDB" id="A0A1H3NTF7"/>